<dbReference type="Proteomes" id="UP001168990">
    <property type="component" value="Unassembled WGS sequence"/>
</dbReference>
<feature type="signal peptide" evidence="2">
    <location>
        <begin position="1"/>
        <end position="25"/>
    </location>
</feature>
<dbReference type="InterPro" id="IPR024079">
    <property type="entry name" value="MetalloPept_cat_dom_sf"/>
</dbReference>
<gene>
    <name evidence="3" type="ORF">PV328_003820</name>
</gene>
<reference evidence="3" key="1">
    <citation type="journal article" date="2023" name="bioRxiv">
        <title>Scaffold-level genome assemblies of two parasitoid biocontrol wasps reveal the parthenogenesis mechanism and an associated novel virus.</title>
        <authorList>
            <person name="Inwood S."/>
            <person name="Skelly J."/>
            <person name="Guhlin J."/>
            <person name="Harrop T."/>
            <person name="Goldson S."/>
            <person name="Dearden P."/>
        </authorList>
    </citation>
    <scope>NUCLEOTIDE SEQUENCE</scope>
    <source>
        <strain evidence="3">Irish</strain>
        <tissue evidence="3">Whole body</tissue>
    </source>
</reference>
<comment type="caution">
    <text evidence="3">The sequence shown here is derived from an EMBL/GenBank/DDBJ whole genome shotgun (WGS) entry which is preliminary data.</text>
</comment>
<organism evidence="3 4">
    <name type="scientific">Microctonus aethiopoides</name>
    <dbReference type="NCBI Taxonomy" id="144406"/>
    <lineage>
        <taxon>Eukaryota</taxon>
        <taxon>Metazoa</taxon>
        <taxon>Ecdysozoa</taxon>
        <taxon>Arthropoda</taxon>
        <taxon>Hexapoda</taxon>
        <taxon>Insecta</taxon>
        <taxon>Pterygota</taxon>
        <taxon>Neoptera</taxon>
        <taxon>Endopterygota</taxon>
        <taxon>Hymenoptera</taxon>
        <taxon>Apocrita</taxon>
        <taxon>Ichneumonoidea</taxon>
        <taxon>Braconidae</taxon>
        <taxon>Euphorinae</taxon>
        <taxon>Microctonus</taxon>
    </lineage>
</organism>
<name>A0AA39KKX4_9HYME</name>
<feature type="compositionally biased region" description="Basic and acidic residues" evidence="1">
    <location>
        <begin position="169"/>
        <end position="179"/>
    </location>
</feature>
<keyword evidence="2" id="KW-0732">Signal</keyword>
<evidence type="ECO:0000313" key="3">
    <source>
        <dbReference type="EMBL" id="KAK0165293.1"/>
    </source>
</evidence>
<keyword evidence="4" id="KW-1185">Reference proteome</keyword>
<dbReference type="EMBL" id="JAQQBS010001422">
    <property type="protein sequence ID" value="KAK0165293.1"/>
    <property type="molecule type" value="Genomic_DNA"/>
</dbReference>
<protein>
    <submittedName>
        <fullName evidence="3">Uncharacterized protein</fullName>
    </submittedName>
</protein>
<evidence type="ECO:0000313" key="4">
    <source>
        <dbReference type="Proteomes" id="UP001168990"/>
    </source>
</evidence>
<feature type="chain" id="PRO_5041236299" evidence="2">
    <location>
        <begin position="26"/>
        <end position="662"/>
    </location>
</feature>
<dbReference type="AlphaFoldDB" id="A0AA39KKX4"/>
<dbReference type="GO" id="GO:0008237">
    <property type="term" value="F:metallopeptidase activity"/>
    <property type="evidence" value="ECO:0007669"/>
    <property type="project" value="InterPro"/>
</dbReference>
<feature type="compositionally biased region" description="Acidic residues" evidence="1">
    <location>
        <begin position="181"/>
        <end position="193"/>
    </location>
</feature>
<accession>A0AA39KKX4</accession>
<proteinExistence type="predicted"/>
<reference evidence="3" key="2">
    <citation type="submission" date="2023-03" db="EMBL/GenBank/DDBJ databases">
        <authorList>
            <person name="Inwood S.N."/>
            <person name="Skelly J.G."/>
            <person name="Guhlin J."/>
            <person name="Harrop T.W.R."/>
            <person name="Goldson S.G."/>
            <person name="Dearden P.K."/>
        </authorList>
    </citation>
    <scope>NUCLEOTIDE SEQUENCE</scope>
    <source>
        <strain evidence="3">Irish</strain>
        <tissue evidence="3">Whole body</tissue>
    </source>
</reference>
<dbReference type="Gene3D" id="3.40.1620.60">
    <property type="match status" value="1"/>
</dbReference>
<dbReference type="Gene3D" id="3.40.390.10">
    <property type="entry name" value="Collagenase (Catalytic Domain)"/>
    <property type="match status" value="1"/>
</dbReference>
<feature type="region of interest" description="Disordered" evidence="1">
    <location>
        <begin position="633"/>
        <end position="662"/>
    </location>
</feature>
<evidence type="ECO:0000256" key="2">
    <source>
        <dbReference type="SAM" id="SignalP"/>
    </source>
</evidence>
<feature type="region of interest" description="Disordered" evidence="1">
    <location>
        <begin position="158"/>
        <end position="201"/>
    </location>
</feature>
<evidence type="ECO:0000256" key="1">
    <source>
        <dbReference type="SAM" id="MobiDB-lite"/>
    </source>
</evidence>
<sequence length="662" mass="75871">MAKNSEINLMIILLGSLCLLIITEAHYEVLNVKIKNGDEIIKLKWKRTGEYLVNKNVPIWLAKKDAKPVLAPLIMHGMGEIITYQDVEKSSAVIYMSKFKVFYGIIDTRFYIVRLPFDERFGPNIYYEVGNGYIFSYDKKKNEYNDVNRDIRAALFEDDSKNGNNNGKNAEDGLKKNDQNVENENENEIEDDEIAHGDNYQDKSQIQEYYDEILAKLTEDEENANNPMTNVNQDDIVKNAHDNNILAELTPDELNLINSIIDSADIPSISGLSSEHMIQHDVSHDTVSTAAHVSQIEPIIRSQNTVVDSKKLNIFYAEILIFVSTDELIKKSNVIGGIEQLILRYIVYFNAIDMLFAKLVTDTTILHINIAGFEPGTFPYSLSKKDLHKPRIHADKTLFKFVKYIRKYKDIFPEDSFDFFFVSTNYAIQKNCQVVPAYSRSSADILVLRRRNMPYTDLLGSIVHITDLHDVIFATRAIAELLRIEYVPSSEESEICSKHNCDIMKKSASFNQICLKWSKKSQYQFEGFFNSNPIRCFLLNYPRSLRSYDVPAMTIDPKTQCLCYGFNERIVNEVSPAIIDSSACHKRMRCTYKMSRDNWLLPLDGTPCGDNMVCWRKSCVEIVGTTTMNPVQSCSKTRKRLPENDISETNETVKKPRKTTAK</sequence>